<keyword evidence="2" id="KW-0812">Transmembrane</keyword>
<feature type="transmembrane region" description="Helical" evidence="2">
    <location>
        <begin position="132"/>
        <end position="156"/>
    </location>
</feature>
<organism evidence="3 4">
    <name type="scientific">Reticulomyxa filosa</name>
    <dbReference type="NCBI Taxonomy" id="46433"/>
    <lineage>
        <taxon>Eukaryota</taxon>
        <taxon>Sar</taxon>
        <taxon>Rhizaria</taxon>
        <taxon>Retaria</taxon>
        <taxon>Foraminifera</taxon>
        <taxon>Monothalamids</taxon>
        <taxon>Reticulomyxidae</taxon>
        <taxon>Reticulomyxa</taxon>
    </lineage>
</organism>
<feature type="region of interest" description="Disordered" evidence="1">
    <location>
        <begin position="57"/>
        <end position="95"/>
    </location>
</feature>
<protein>
    <submittedName>
        <fullName evidence="3">Uncharacterized protein</fullName>
    </submittedName>
</protein>
<name>X6NBC6_RETFI</name>
<proteinExistence type="predicted"/>
<sequence>MSILLQHHFLRERQTKGTRLVVAAIVVISFCAFMVSIIMNLVTEIFFMKNSKKKRIHIGDKKKKKKKKKTEIITMRQEREKEGGGRNRDKGDKTSAGSVGLVWSWTLLNVIMCVIGFFWWQTSEGGTQSPVVLVLFSLTLFSHILLTVWLCGLFVIKLQEVVASTADLQLKRQLTRERQEAGMDPDFLRSASYQLLFIIKYIYIYLMINNNNNNNNK</sequence>
<feature type="transmembrane region" description="Helical" evidence="2">
    <location>
        <begin position="96"/>
        <end position="120"/>
    </location>
</feature>
<dbReference type="EMBL" id="ASPP01010590">
    <property type="protein sequence ID" value="ETO22622.1"/>
    <property type="molecule type" value="Genomic_DNA"/>
</dbReference>
<reference evidence="3 4" key="1">
    <citation type="journal article" date="2013" name="Curr. Biol.">
        <title>The Genome of the Foraminiferan Reticulomyxa filosa.</title>
        <authorList>
            <person name="Glockner G."/>
            <person name="Hulsmann N."/>
            <person name="Schleicher M."/>
            <person name="Noegel A.A."/>
            <person name="Eichinger L."/>
            <person name="Gallinger C."/>
            <person name="Pawlowski J."/>
            <person name="Sierra R."/>
            <person name="Euteneuer U."/>
            <person name="Pillet L."/>
            <person name="Moustafa A."/>
            <person name="Platzer M."/>
            <person name="Groth M."/>
            <person name="Szafranski K."/>
            <person name="Schliwa M."/>
        </authorList>
    </citation>
    <scope>NUCLEOTIDE SEQUENCE [LARGE SCALE GENOMIC DNA]</scope>
</reference>
<feature type="compositionally biased region" description="Basic and acidic residues" evidence="1">
    <location>
        <begin position="76"/>
        <end position="93"/>
    </location>
</feature>
<dbReference type="AlphaFoldDB" id="X6NBC6"/>
<feature type="compositionally biased region" description="Basic residues" evidence="1">
    <location>
        <begin position="57"/>
        <end position="69"/>
    </location>
</feature>
<evidence type="ECO:0000313" key="4">
    <source>
        <dbReference type="Proteomes" id="UP000023152"/>
    </source>
</evidence>
<feature type="transmembrane region" description="Helical" evidence="2">
    <location>
        <begin position="187"/>
        <end position="208"/>
    </location>
</feature>
<accession>X6NBC6</accession>
<evidence type="ECO:0000256" key="2">
    <source>
        <dbReference type="SAM" id="Phobius"/>
    </source>
</evidence>
<evidence type="ECO:0000256" key="1">
    <source>
        <dbReference type="SAM" id="MobiDB-lite"/>
    </source>
</evidence>
<keyword evidence="2" id="KW-0472">Membrane</keyword>
<keyword evidence="4" id="KW-1185">Reference proteome</keyword>
<keyword evidence="2" id="KW-1133">Transmembrane helix</keyword>
<evidence type="ECO:0000313" key="3">
    <source>
        <dbReference type="EMBL" id="ETO22622.1"/>
    </source>
</evidence>
<dbReference type="Proteomes" id="UP000023152">
    <property type="component" value="Unassembled WGS sequence"/>
</dbReference>
<comment type="caution">
    <text evidence="3">The sequence shown here is derived from an EMBL/GenBank/DDBJ whole genome shotgun (WGS) entry which is preliminary data.</text>
</comment>
<gene>
    <name evidence="3" type="ORF">RFI_14572</name>
</gene>
<feature type="transmembrane region" description="Helical" evidence="2">
    <location>
        <begin position="20"/>
        <end position="47"/>
    </location>
</feature>